<sequence>MIGDTANLEDLVSPDVTHIVAEVESPFHTQELKDLLHRYPQALPVQKTWLEVCFSKQRQVDTAKYLLDFN</sequence>
<dbReference type="InterPro" id="IPR001357">
    <property type="entry name" value="BRCT_dom"/>
</dbReference>
<name>A0A9Q1F3P5_SYNKA</name>
<proteinExistence type="predicted"/>
<accession>A0A9Q1F3P5</accession>
<protein>
    <recommendedName>
        <fullName evidence="1">BRCT domain-containing protein</fullName>
    </recommendedName>
</protein>
<organism evidence="2 3">
    <name type="scientific">Synaphobranchus kaupii</name>
    <name type="common">Kaup's arrowtooth eel</name>
    <dbReference type="NCBI Taxonomy" id="118154"/>
    <lineage>
        <taxon>Eukaryota</taxon>
        <taxon>Metazoa</taxon>
        <taxon>Chordata</taxon>
        <taxon>Craniata</taxon>
        <taxon>Vertebrata</taxon>
        <taxon>Euteleostomi</taxon>
        <taxon>Actinopterygii</taxon>
        <taxon>Neopterygii</taxon>
        <taxon>Teleostei</taxon>
        <taxon>Anguilliformes</taxon>
        <taxon>Synaphobranchidae</taxon>
        <taxon>Synaphobranchus</taxon>
    </lineage>
</organism>
<reference evidence="2" key="1">
    <citation type="journal article" date="2023" name="Science">
        <title>Genome structures resolve the early diversification of teleost fishes.</title>
        <authorList>
            <person name="Parey E."/>
            <person name="Louis A."/>
            <person name="Montfort J."/>
            <person name="Bouchez O."/>
            <person name="Roques C."/>
            <person name="Iampietro C."/>
            <person name="Lluch J."/>
            <person name="Castinel A."/>
            <person name="Donnadieu C."/>
            <person name="Desvignes T."/>
            <person name="Floi Bucao C."/>
            <person name="Jouanno E."/>
            <person name="Wen M."/>
            <person name="Mejri S."/>
            <person name="Dirks R."/>
            <person name="Jansen H."/>
            <person name="Henkel C."/>
            <person name="Chen W.J."/>
            <person name="Zahm M."/>
            <person name="Cabau C."/>
            <person name="Klopp C."/>
            <person name="Thompson A.W."/>
            <person name="Robinson-Rechavi M."/>
            <person name="Braasch I."/>
            <person name="Lecointre G."/>
            <person name="Bobe J."/>
            <person name="Postlethwait J.H."/>
            <person name="Berthelot C."/>
            <person name="Roest Crollius H."/>
            <person name="Guiguen Y."/>
        </authorList>
    </citation>
    <scope>NUCLEOTIDE SEQUENCE</scope>
    <source>
        <strain evidence="2">WJC10195</strain>
    </source>
</reference>
<evidence type="ECO:0000313" key="2">
    <source>
        <dbReference type="EMBL" id="KAJ8350443.1"/>
    </source>
</evidence>
<dbReference type="PROSITE" id="PS50172">
    <property type="entry name" value="BRCT"/>
    <property type="match status" value="1"/>
</dbReference>
<dbReference type="EMBL" id="JAINUF010000009">
    <property type="protein sequence ID" value="KAJ8350443.1"/>
    <property type="molecule type" value="Genomic_DNA"/>
</dbReference>
<dbReference type="AlphaFoldDB" id="A0A9Q1F3P5"/>
<dbReference type="InterPro" id="IPR036420">
    <property type="entry name" value="BRCT_dom_sf"/>
</dbReference>
<dbReference type="Proteomes" id="UP001152622">
    <property type="component" value="Chromosome 9"/>
</dbReference>
<dbReference type="Gene3D" id="3.40.50.10190">
    <property type="entry name" value="BRCT domain"/>
    <property type="match status" value="1"/>
</dbReference>
<keyword evidence="3" id="KW-1185">Reference proteome</keyword>
<comment type="caution">
    <text evidence="2">The sequence shown here is derived from an EMBL/GenBank/DDBJ whole genome shotgun (WGS) entry which is preliminary data.</text>
</comment>
<dbReference type="SUPFAM" id="SSF52113">
    <property type="entry name" value="BRCT domain"/>
    <property type="match status" value="1"/>
</dbReference>
<gene>
    <name evidence="2" type="ORF">SKAU_G00255730</name>
</gene>
<dbReference type="OrthoDB" id="8944594at2759"/>
<evidence type="ECO:0000259" key="1">
    <source>
        <dbReference type="PROSITE" id="PS50172"/>
    </source>
</evidence>
<feature type="domain" description="BRCT" evidence="1">
    <location>
        <begin position="1"/>
        <end position="67"/>
    </location>
</feature>
<evidence type="ECO:0000313" key="3">
    <source>
        <dbReference type="Proteomes" id="UP001152622"/>
    </source>
</evidence>